<evidence type="ECO:0000256" key="7">
    <source>
        <dbReference type="ARBA" id="ARBA00023163"/>
    </source>
</evidence>
<protein>
    <recommendedName>
        <fullName evidence="8">Regulatory protein VirG</fullName>
    </recommendedName>
</protein>
<dbReference type="Gene3D" id="1.10.10.10">
    <property type="entry name" value="Winged helix-like DNA-binding domain superfamily/Winged helix DNA-binding domain"/>
    <property type="match status" value="1"/>
</dbReference>
<evidence type="ECO:0000256" key="9">
    <source>
        <dbReference type="PROSITE-ProRule" id="PRU00169"/>
    </source>
</evidence>
<dbReference type="InterPro" id="IPR001789">
    <property type="entry name" value="Sig_transdc_resp-reg_receiver"/>
</dbReference>
<keyword evidence="4" id="KW-0902">Two-component regulatory system</keyword>
<evidence type="ECO:0000313" key="14">
    <source>
        <dbReference type="Proteomes" id="UP000282837"/>
    </source>
</evidence>
<dbReference type="AlphaFoldDB" id="A0A437N0P9"/>
<feature type="domain" description="OmpR/PhoB-type" evidence="12">
    <location>
        <begin position="131"/>
        <end position="230"/>
    </location>
</feature>
<feature type="domain" description="Response regulatory" evidence="11">
    <location>
        <begin position="5"/>
        <end position="118"/>
    </location>
</feature>
<dbReference type="GO" id="GO:0000156">
    <property type="term" value="F:phosphorelay response regulator activity"/>
    <property type="evidence" value="ECO:0007669"/>
    <property type="project" value="TreeGrafter"/>
</dbReference>
<dbReference type="GO" id="GO:0000976">
    <property type="term" value="F:transcription cis-regulatory region binding"/>
    <property type="evidence" value="ECO:0007669"/>
    <property type="project" value="TreeGrafter"/>
</dbReference>
<dbReference type="Gene3D" id="3.40.50.2300">
    <property type="match status" value="1"/>
</dbReference>
<name>A0A437N0P9_9SPHN</name>
<keyword evidence="3 9" id="KW-0597">Phosphoprotein</keyword>
<evidence type="ECO:0000256" key="2">
    <source>
        <dbReference type="ARBA" id="ARBA00022490"/>
    </source>
</evidence>
<dbReference type="RefSeq" id="WP_127711160.1">
    <property type="nucleotide sequence ID" value="NZ_SACO01000014.1"/>
</dbReference>
<dbReference type="InterPro" id="IPR011006">
    <property type="entry name" value="CheY-like_superfamily"/>
</dbReference>
<dbReference type="SUPFAM" id="SSF46894">
    <property type="entry name" value="C-terminal effector domain of the bipartite response regulators"/>
    <property type="match status" value="1"/>
</dbReference>
<dbReference type="Gene3D" id="6.10.250.690">
    <property type="match status" value="1"/>
</dbReference>
<dbReference type="GO" id="GO:0032993">
    <property type="term" value="C:protein-DNA complex"/>
    <property type="evidence" value="ECO:0007669"/>
    <property type="project" value="TreeGrafter"/>
</dbReference>
<evidence type="ECO:0000256" key="1">
    <source>
        <dbReference type="ARBA" id="ARBA00004496"/>
    </source>
</evidence>
<dbReference type="FunFam" id="1.10.10.10:FF:000099">
    <property type="entry name" value="Two-component system response regulator TorR"/>
    <property type="match status" value="1"/>
</dbReference>
<feature type="DNA-binding region" description="OmpR/PhoB-type" evidence="10">
    <location>
        <begin position="131"/>
        <end position="230"/>
    </location>
</feature>
<reference evidence="13 14" key="1">
    <citation type="submission" date="2019-01" db="EMBL/GenBank/DDBJ databases">
        <authorList>
            <person name="Chen W.-M."/>
        </authorList>
    </citation>
    <scope>NUCLEOTIDE SEQUENCE [LARGE SCALE GENOMIC DNA]</scope>
    <source>
        <strain evidence="13 14">FSY-9</strain>
    </source>
</reference>
<evidence type="ECO:0000256" key="4">
    <source>
        <dbReference type="ARBA" id="ARBA00023012"/>
    </source>
</evidence>
<dbReference type="Pfam" id="PF00486">
    <property type="entry name" value="Trans_reg_C"/>
    <property type="match status" value="1"/>
</dbReference>
<keyword evidence="6 10" id="KW-0238">DNA-binding</keyword>
<dbReference type="SUPFAM" id="SSF52172">
    <property type="entry name" value="CheY-like"/>
    <property type="match status" value="1"/>
</dbReference>
<evidence type="ECO:0000259" key="12">
    <source>
        <dbReference type="PROSITE" id="PS51755"/>
    </source>
</evidence>
<comment type="caution">
    <text evidence="13">The sequence shown here is derived from an EMBL/GenBank/DDBJ whole genome shotgun (WGS) entry which is preliminary data.</text>
</comment>
<keyword evidence="14" id="KW-1185">Reference proteome</keyword>
<dbReference type="CDD" id="cd00383">
    <property type="entry name" value="trans_reg_C"/>
    <property type="match status" value="1"/>
</dbReference>
<evidence type="ECO:0000256" key="6">
    <source>
        <dbReference type="ARBA" id="ARBA00023125"/>
    </source>
</evidence>
<evidence type="ECO:0000256" key="5">
    <source>
        <dbReference type="ARBA" id="ARBA00023015"/>
    </source>
</evidence>
<evidence type="ECO:0000259" key="11">
    <source>
        <dbReference type="PROSITE" id="PS50110"/>
    </source>
</evidence>
<dbReference type="OrthoDB" id="2181430at2"/>
<feature type="modified residue" description="4-aspartylphosphate" evidence="9">
    <location>
        <position position="54"/>
    </location>
</feature>
<dbReference type="PANTHER" id="PTHR48111">
    <property type="entry name" value="REGULATOR OF RPOS"/>
    <property type="match status" value="1"/>
</dbReference>
<dbReference type="Pfam" id="PF00072">
    <property type="entry name" value="Response_reg"/>
    <property type="match status" value="1"/>
</dbReference>
<dbReference type="PROSITE" id="PS51755">
    <property type="entry name" value="OMPR_PHOB"/>
    <property type="match status" value="1"/>
</dbReference>
<dbReference type="SMART" id="SM00862">
    <property type="entry name" value="Trans_reg_C"/>
    <property type="match status" value="1"/>
</dbReference>
<sequence>MSAKSILLVEDDPALRLLTARALRANGYEVRTASTGAEMWVLLENAPADLIVLDIMLPGTSGIELFRRLRREGDTPIIFVSARGSEEDRVLGLELGADDYLPKPFSARELVARIGAVLRRGGGESEKPSTRRDVTFDGWTLSLTRHELRSPEGTLVDLTGAEFDLLSTFIDHAQRVIGRQRLIELSRTRLSDSSDRSIDVLVSRLRRKLSGDSGQSPIATVRGIGYMFTAEVSKL</sequence>
<dbReference type="SMART" id="SM00448">
    <property type="entry name" value="REC"/>
    <property type="match status" value="1"/>
</dbReference>
<dbReference type="InterPro" id="IPR036388">
    <property type="entry name" value="WH-like_DNA-bd_sf"/>
</dbReference>
<accession>A0A437N0P9</accession>
<dbReference type="EMBL" id="SACO01000014">
    <property type="protein sequence ID" value="RVU03513.1"/>
    <property type="molecule type" value="Genomic_DNA"/>
</dbReference>
<dbReference type="InterPro" id="IPR016032">
    <property type="entry name" value="Sig_transdc_resp-reg_C-effctor"/>
</dbReference>
<dbReference type="InterPro" id="IPR039420">
    <property type="entry name" value="WalR-like"/>
</dbReference>
<evidence type="ECO:0000256" key="3">
    <source>
        <dbReference type="ARBA" id="ARBA00022553"/>
    </source>
</evidence>
<dbReference type="GO" id="GO:0005829">
    <property type="term" value="C:cytosol"/>
    <property type="evidence" value="ECO:0007669"/>
    <property type="project" value="TreeGrafter"/>
</dbReference>
<organism evidence="13 14">
    <name type="scientific">Novosphingobium umbonatum</name>
    <dbReference type="NCBI Taxonomy" id="1908524"/>
    <lineage>
        <taxon>Bacteria</taxon>
        <taxon>Pseudomonadati</taxon>
        <taxon>Pseudomonadota</taxon>
        <taxon>Alphaproteobacteria</taxon>
        <taxon>Sphingomonadales</taxon>
        <taxon>Sphingomonadaceae</taxon>
        <taxon>Novosphingobium</taxon>
    </lineage>
</organism>
<gene>
    <name evidence="13" type="ORF">EOE18_15445</name>
</gene>
<keyword evidence="7" id="KW-0804">Transcription</keyword>
<comment type="subcellular location">
    <subcellularLocation>
        <location evidence="1">Cytoplasm</location>
    </subcellularLocation>
</comment>
<dbReference type="PROSITE" id="PS50110">
    <property type="entry name" value="RESPONSE_REGULATORY"/>
    <property type="match status" value="1"/>
</dbReference>
<proteinExistence type="predicted"/>
<keyword evidence="2" id="KW-0963">Cytoplasm</keyword>
<dbReference type="CDD" id="cd17574">
    <property type="entry name" value="REC_OmpR"/>
    <property type="match status" value="1"/>
</dbReference>
<dbReference type="Proteomes" id="UP000282837">
    <property type="component" value="Unassembled WGS sequence"/>
</dbReference>
<evidence type="ECO:0000256" key="8">
    <source>
        <dbReference type="ARBA" id="ARBA00067337"/>
    </source>
</evidence>
<evidence type="ECO:0000256" key="10">
    <source>
        <dbReference type="PROSITE-ProRule" id="PRU01091"/>
    </source>
</evidence>
<evidence type="ECO:0000313" key="13">
    <source>
        <dbReference type="EMBL" id="RVU03513.1"/>
    </source>
</evidence>
<dbReference type="GO" id="GO:0006355">
    <property type="term" value="P:regulation of DNA-templated transcription"/>
    <property type="evidence" value="ECO:0007669"/>
    <property type="project" value="InterPro"/>
</dbReference>
<dbReference type="InterPro" id="IPR001867">
    <property type="entry name" value="OmpR/PhoB-type_DNA-bd"/>
</dbReference>
<dbReference type="PANTHER" id="PTHR48111:SF4">
    <property type="entry name" value="DNA-BINDING DUAL TRANSCRIPTIONAL REGULATOR OMPR"/>
    <property type="match status" value="1"/>
</dbReference>
<keyword evidence="5" id="KW-0805">Transcription regulation</keyword>